<evidence type="ECO:0000256" key="1">
    <source>
        <dbReference type="ARBA" id="ARBA00004141"/>
    </source>
</evidence>
<reference evidence="10 11" key="1">
    <citation type="submission" date="2018-06" db="EMBL/GenBank/DDBJ databases">
        <title>Genomic Encyclopedia of Type Strains, Phase III (KMG-III): the genomes of soil and plant-associated and newly described type strains.</title>
        <authorList>
            <person name="Whitman W."/>
        </authorList>
    </citation>
    <scope>NUCLEOTIDE SEQUENCE [LARGE SCALE GENOMIC DNA]</scope>
    <source>
        <strain evidence="10 11">CECT 7732</strain>
    </source>
</reference>
<keyword evidence="2" id="KW-0813">Transport</keyword>
<keyword evidence="6" id="KW-0408">Iron</keyword>
<dbReference type="EMBL" id="QNRF01000002">
    <property type="protein sequence ID" value="RBO85102.1"/>
    <property type="molecule type" value="Genomic_DNA"/>
</dbReference>
<evidence type="ECO:0000256" key="6">
    <source>
        <dbReference type="ARBA" id="ARBA00023004"/>
    </source>
</evidence>
<organism evidence="10 11">
    <name type="scientific">Marinomonas aquiplantarum</name>
    <dbReference type="NCBI Taxonomy" id="491951"/>
    <lineage>
        <taxon>Bacteria</taxon>
        <taxon>Pseudomonadati</taxon>
        <taxon>Pseudomonadota</taxon>
        <taxon>Gammaproteobacteria</taxon>
        <taxon>Oceanospirillales</taxon>
        <taxon>Oceanospirillaceae</taxon>
        <taxon>Marinomonas</taxon>
    </lineage>
</organism>
<evidence type="ECO:0000256" key="3">
    <source>
        <dbReference type="ARBA" id="ARBA00022617"/>
    </source>
</evidence>
<gene>
    <name evidence="10" type="ORF">DFP76_102504</name>
</gene>
<keyword evidence="3" id="KW-0479">Metal-binding</keyword>
<protein>
    <submittedName>
        <fullName evidence="10">Sulfoxide reductase heme-binding subunit YedZ</fullName>
    </submittedName>
</protein>
<dbReference type="Pfam" id="PF01794">
    <property type="entry name" value="Ferric_reduct"/>
    <property type="match status" value="1"/>
</dbReference>
<comment type="caution">
    <text evidence="10">The sequence shown here is derived from an EMBL/GenBank/DDBJ whole genome shotgun (WGS) entry which is preliminary data.</text>
</comment>
<feature type="transmembrane region" description="Helical" evidence="8">
    <location>
        <begin position="26"/>
        <end position="47"/>
    </location>
</feature>
<evidence type="ECO:0000256" key="5">
    <source>
        <dbReference type="ARBA" id="ARBA00022989"/>
    </source>
</evidence>
<evidence type="ECO:0000256" key="4">
    <source>
        <dbReference type="ARBA" id="ARBA00022692"/>
    </source>
</evidence>
<name>A0A366D4Z6_9GAMM</name>
<keyword evidence="7 8" id="KW-0472">Membrane</keyword>
<dbReference type="GO" id="GO:0020037">
    <property type="term" value="F:heme binding"/>
    <property type="evidence" value="ECO:0007669"/>
    <property type="project" value="TreeGrafter"/>
</dbReference>
<accession>A0A366D4Z6</accession>
<dbReference type="GO" id="GO:0010181">
    <property type="term" value="F:FMN binding"/>
    <property type="evidence" value="ECO:0007669"/>
    <property type="project" value="TreeGrafter"/>
</dbReference>
<dbReference type="PANTHER" id="PTHR36964">
    <property type="entry name" value="PROTEIN-METHIONINE-SULFOXIDE REDUCTASE HEME-BINDING SUBUNIT MSRQ"/>
    <property type="match status" value="1"/>
</dbReference>
<evidence type="ECO:0000259" key="9">
    <source>
        <dbReference type="Pfam" id="PF01794"/>
    </source>
</evidence>
<evidence type="ECO:0000313" key="10">
    <source>
        <dbReference type="EMBL" id="RBO85102.1"/>
    </source>
</evidence>
<evidence type="ECO:0000256" key="7">
    <source>
        <dbReference type="ARBA" id="ARBA00023136"/>
    </source>
</evidence>
<feature type="transmembrane region" description="Helical" evidence="8">
    <location>
        <begin position="135"/>
        <end position="151"/>
    </location>
</feature>
<dbReference type="InterPro" id="IPR022837">
    <property type="entry name" value="MsrQ-like"/>
</dbReference>
<feature type="domain" description="Ferric oxidoreductase" evidence="9">
    <location>
        <begin position="30"/>
        <end position="142"/>
    </location>
</feature>
<dbReference type="PANTHER" id="PTHR36964:SF1">
    <property type="entry name" value="PROTEIN-METHIONINE-SULFOXIDE REDUCTASE HEME-BINDING SUBUNIT MSRQ"/>
    <property type="match status" value="1"/>
</dbReference>
<dbReference type="AlphaFoldDB" id="A0A366D4Z6"/>
<evidence type="ECO:0000256" key="2">
    <source>
        <dbReference type="ARBA" id="ARBA00022448"/>
    </source>
</evidence>
<feature type="transmembrane region" description="Helical" evidence="8">
    <location>
        <begin position="157"/>
        <end position="173"/>
    </location>
</feature>
<dbReference type="Proteomes" id="UP000252086">
    <property type="component" value="Unassembled WGS sequence"/>
</dbReference>
<comment type="subcellular location">
    <subcellularLocation>
        <location evidence="1">Membrane</location>
        <topology evidence="1">Multi-pass membrane protein</topology>
    </subcellularLocation>
</comment>
<feature type="transmembrane region" description="Helical" evidence="8">
    <location>
        <begin position="98"/>
        <end position="115"/>
    </location>
</feature>
<dbReference type="GO" id="GO:0005886">
    <property type="term" value="C:plasma membrane"/>
    <property type="evidence" value="ECO:0007669"/>
    <property type="project" value="TreeGrafter"/>
</dbReference>
<dbReference type="GO" id="GO:0016679">
    <property type="term" value="F:oxidoreductase activity, acting on diphenols and related substances as donors"/>
    <property type="evidence" value="ECO:0007669"/>
    <property type="project" value="TreeGrafter"/>
</dbReference>
<proteinExistence type="predicted"/>
<keyword evidence="11" id="KW-1185">Reference proteome</keyword>
<keyword evidence="4 8" id="KW-0812">Transmembrane</keyword>
<sequence length="187" mass="22044">MFSLPFLWMLVSLLMGQYFPDPGKILMRLTGIWACVSLVLVLFMTPFTKYTRFKFLARYRRFIGLSSFLYALLHMICYLVLFAGLSWTWIASDLIEKPYIYAGVGALVILTVLAITSHKRMMKKLAKRWKPLHRSIYLSAILVWLHLWWQIKSDTSILVWFSVFAIPLLLIRIPQTQKVKKYFIKKN</sequence>
<evidence type="ECO:0000256" key="8">
    <source>
        <dbReference type="SAM" id="Phobius"/>
    </source>
</evidence>
<keyword evidence="5 8" id="KW-1133">Transmembrane helix</keyword>
<dbReference type="InterPro" id="IPR013130">
    <property type="entry name" value="Fe3_Rdtase_TM_dom"/>
</dbReference>
<evidence type="ECO:0000313" key="11">
    <source>
        <dbReference type="Proteomes" id="UP000252086"/>
    </source>
</evidence>
<keyword evidence="3" id="KW-0349">Heme</keyword>
<feature type="transmembrane region" description="Helical" evidence="8">
    <location>
        <begin position="68"/>
        <end position="92"/>
    </location>
</feature>